<name>A0A1Z1WSY3_9ACTN</name>
<accession>A0A1Z1WSY3</accession>
<keyword evidence="2" id="KW-1185">Reference proteome</keyword>
<organism evidence="1 2">
    <name type="scientific">Streptomyces alboflavus</name>
    <dbReference type="NCBI Taxonomy" id="67267"/>
    <lineage>
        <taxon>Bacteria</taxon>
        <taxon>Bacillati</taxon>
        <taxon>Actinomycetota</taxon>
        <taxon>Actinomycetes</taxon>
        <taxon>Kitasatosporales</taxon>
        <taxon>Streptomycetaceae</taxon>
        <taxon>Streptomyces</taxon>
    </lineage>
</organism>
<dbReference type="KEGG" id="salf:SMD44_08949"/>
<sequence length="57" mass="5858">MSSGASATTTVAAVPWVLGPVRPAGRGAGVAVPVQYARSASRPPERVCRSSRAAHWL</sequence>
<gene>
    <name evidence="1" type="ORF">SMD44_08949</name>
</gene>
<dbReference type="EMBL" id="CP021748">
    <property type="protein sequence ID" value="ARX89462.1"/>
    <property type="molecule type" value="Genomic_DNA"/>
</dbReference>
<dbReference type="AlphaFoldDB" id="A0A1Z1WSY3"/>
<reference evidence="1 2" key="1">
    <citation type="submission" date="2017-05" db="EMBL/GenBank/DDBJ databases">
        <title>Streptomyces alboflavus Genome sequencing and assembly.</title>
        <authorList>
            <person name="Wang Y."/>
            <person name="Du B."/>
            <person name="Ding Y."/>
            <person name="Liu H."/>
            <person name="Hou Q."/>
            <person name="Liu K."/>
            <person name="Wang C."/>
            <person name="Yao L."/>
        </authorList>
    </citation>
    <scope>NUCLEOTIDE SEQUENCE [LARGE SCALE GENOMIC DNA]</scope>
    <source>
        <strain evidence="1 2">MDJK44</strain>
    </source>
</reference>
<proteinExistence type="predicted"/>
<evidence type="ECO:0000313" key="2">
    <source>
        <dbReference type="Proteomes" id="UP000195880"/>
    </source>
</evidence>
<dbReference type="Proteomes" id="UP000195880">
    <property type="component" value="Chromosome"/>
</dbReference>
<evidence type="ECO:0000313" key="1">
    <source>
        <dbReference type="EMBL" id="ARX89462.1"/>
    </source>
</evidence>
<protein>
    <submittedName>
        <fullName evidence="1">Uncharacterized protein</fullName>
    </submittedName>
</protein>